<dbReference type="InterPro" id="IPR036770">
    <property type="entry name" value="Ankyrin_rpt-contain_sf"/>
</dbReference>
<dbReference type="EMBL" id="KN832882">
    <property type="protein sequence ID" value="KIM97079.1"/>
    <property type="molecule type" value="Genomic_DNA"/>
</dbReference>
<reference evidence="5" key="2">
    <citation type="submission" date="2015-01" db="EMBL/GenBank/DDBJ databases">
        <title>Evolutionary Origins and Diversification of the Mycorrhizal Mutualists.</title>
        <authorList>
            <consortium name="DOE Joint Genome Institute"/>
            <consortium name="Mycorrhizal Genomics Consortium"/>
            <person name="Kohler A."/>
            <person name="Kuo A."/>
            <person name="Nagy L.G."/>
            <person name="Floudas D."/>
            <person name="Copeland A."/>
            <person name="Barry K.W."/>
            <person name="Cichocki N."/>
            <person name="Veneault-Fourrey C."/>
            <person name="LaButti K."/>
            <person name="Lindquist E.A."/>
            <person name="Lipzen A."/>
            <person name="Lundell T."/>
            <person name="Morin E."/>
            <person name="Murat C."/>
            <person name="Riley R."/>
            <person name="Ohm R."/>
            <person name="Sun H."/>
            <person name="Tunlid A."/>
            <person name="Henrissat B."/>
            <person name="Grigoriev I.V."/>
            <person name="Hibbett D.S."/>
            <person name="Martin F."/>
        </authorList>
    </citation>
    <scope>NUCLEOTIDE SEQUENCE [LARGE SCALE GENOMIC DNA]</scope>
    <source>
        <strain evidence="5">Zn</strain>
    </source>
</reference>
<dbReference type="HOGENOM" id="CLU_065646_0_0_1"/>
<keyword evidence="1" id="KW-0677">Repeat</keyword>
<name>A0A0C3H130_OIDMZ</name>
<dbReference type="Proteomes" id="UP000054321">
    <property type="component" value="Unassembled WGS sequence"/>
</dbReference>
<dbReference type="Pfam" id="PF12796">
    <property type="entry name" value="Ank_2"/>
    <property type="match status" value="1"/>
</dbReference>
<dbReference type="InterPro" id="IPR002110">
    <property type="entry name" value="Ankyrin_rpt"/>
</dbReference>
<evidence type="ECO:0000256" key="2">
    <source>
        <dbReference type="ARBA" id="ARBA00023043"/>
    </source>
</evidence>
<reference evidence="4 5" key="1">
    <citation type="submission" date="2014-04" db="EMBL/GenBank/DDBJ databases">
        <authorList>
            <consortium name="DOE Joint Genome Institute"/>
            <person name="Kuo A."/>
            <person name="Martino E."/>
            <person name="Perotto S."/>
            <person name="Kohler A."/>
            <person name="Nagy L.G."/>
            <person name="Floudas D."/>
            <person name="Copeland A."/>
            <person name="Barry K.W."/>
            <person name="Cichocki N."/>
            <person name="Veneault-Fourrey C."/>
            <person name="LaButti K."/>
            <person name="Lindquist E.A."/>
            <person name="Lipzen A."/>
            <person name="Lundell T."/>
            <person name="Morin E."/>
            <person name="Murat C."/>
            <person name="Sun H."/>
            <person name="Tunlid A."/>
            <person name="Henrissat B."/>
            <person name="Grigoriev I.V."/>
            <person name="Hibbett D.S."/>
            <person name="Martin F."/>
            <person name="Nordberg H.P."/>
            <person name="Cantor M.N."/>
            <person name="Hua S.X."/>
        </authorList>
    </citation>
    <scope>NUCLEOTIDE SEQUENCE [LARGE SCALE GENOMIC DNA]</scope>
    <source>
        <strain evidence="4 5">Zn</strain>
    </source>
</reference>
<feature type="repeat" description="ANK" evidence="3">
    <location>
        <begin position="32"/>
        <end position="59"/>
    </location>
</feature>
<accession>A0A0C3H130</accession>
<dbReference type="SMART" id="SM00248">
    <property type="entry name" value="ANK"/>
    <property type="match status" value="4"/>
</dbReference>
<evidence type="ECO:0000256" key="3">
    <source>
        <dbReference type="PROSITE-ProRule" id="PRU00023"/>
    </source>
</evidence>
<dbReference type="GO" id="GO:0010468">
    <property type="term" value="P:regulation of gene expression"/>
    <property type="evidence" value="ECO:0007669"/>
    <property type="project" value="TreeGrafter"/>
</dbReference>
<dbReference type="OrthoDB" id="3544741at2759"/>
<dbReference type="PANTHER" id="PTHR24124">
    <property type="entry name" value="ANKYRIN REPEAT FAMILY A"/>
    <property type="match status" value="1"/>
</dbReference>
<feature type="repeat" description="ANK" evidence="3">
    <location>
        <begin position="94"/>
        <end position="126"/>
    </location>
</feature>
<dbReference type="AlphaFoldDB" id="A0A0C3H130"/>
<dbReference type="InParanoid" id="A0A0C3H130"/>
<sequence length="235" mass="26449">MGAEIEARDNNGQTPLFQAAFLGQEATIKLLLKKASDKGNVEIVKLLLEHDADIKAEDNVRRMPLLYAAKNGNKVNIELLLATNRVDVDSKDYYDSTPLSISARMGHKDVVEFLLTKSHALNVQDSFGQTPLWWAQRTEHPEISDLFLEKYKENGMIAQEDDLPTTTISVLAGKDSGYCDVCMLGVLDKDAYYYCKVCSGGDFWICKDCFEIKAHCLDKSHSFDKEITQASTRQW</sequence>
<protein>
    <submittedName>
        <fullName evidence="4">Uncharacterized protein</fullName>
    </submittedName>
</protein>
<dbReference type="Gene3D" id="1.25.40.20">
    <property type="entry name" value="Ankyrin repeat-containing domain"/>
    <property type="match status" value="2"/>
</dbReference>
<organism evidence="4 5">
    <name type="scientific">Oidiodendron maius (strain Zn)</name>
    <dbReference type="NCBI Taxonomy" id="913774"/>
    <lineage>
        <taxon>Eukaryota</taxon>
        <taxon>Fungi</taxon>
        <taxon>Dikarya</taxon>
        <taxon>Ascomycota</taxon>
        <taxon>Pezizomycotina</taxon>
        <taxon>Leotiomycetes</taxon>
        <taxon>Leotiomycetes incertae sedis</taxon>
        <taxon>Myxotrichaceae</taxon>
        <taxon>Oidiodendron</taxon>
    </lineage>
</organism>
<dbReference type="PANTHER" id="PTHR24124:SF14">
    <property type="entry name" value="CHROMOSOME UNDETERMINED SCAFFOLD_25, WHOLE GENOME SHOTGUN SEQUENCE"/>
    <property type="match status" value="1"/>
</dbReference>
<dbReference type="STRING" id="913774.A0A0C3H130"/>
<evidence type="ECO:0000313" key="4">
    <source>
        <dbReference type="EMBL" id="KIM97079.1"/>
    </source>
</evidence>
<dbReference type="PROSITE" id="PS50297">
    <property type="entry name" value="ANK_REP_REGION"/>
    <property type="match status" value="1"/>
</dbReference>
<keyword evidence="5" id="KW-1185">Reference proteome</keyword>
<dbReference type="GO" id="GO:0005634">
    <property type="term" value="C:nucleus"/>
    <property type="evidence" value="ECO:0007669"/>
    <property type="project" value="TreeGrafter"/>
</dbReference>
<dbReference type="SUPFAM" id="SSF48403">
    <property type="entry name" value="Ankyrin repeat"/>
    <property type="match status" value="1"/>
</dbReference>
<evidence type="ECO:0000313" key="5">
    <source>
        <dbReference type="Proteomes" id="UP000054321"/>
    </source>
</evidence>
<proteinExistence type="predicted"/>
<dbReference type="PROSITE" id="PS50088">
    <property type="entry name" value="ANK_REPEAT"/>
    <property type="match status" value="2"/>
</dbReference>
<evidence type="ECO:0000256" key="1">
    <source>
        <dbReference type="ARBA" id="ARBA00022737"/>
    </source>
</evidence>
<keyword evidence="2 3" id="KW-0040">ANK repeat</keyword>
<gene>
    <name evidence="4" type="ORF">OIDMADRAFT_147674</name>
</gene>